<dbReference type="RefSeq" id="WP_074225758.1">
    <property type="nucleotide sequence ID" value="NZ_FSRC01000002.1"/>
</dbReference>
<dbReference type="STRING" id="226505.SAMN05444394_2975"/>
<evidence type="ECO:0000313" key="1">
    <source>
        <dbReference type="EMBL" id="SIO02625.1"/>
    </source>
</evidence>
<dbReference type="EMBL" id="FSRC01000002">
    <property type="protein sequence ID" value="SIO02625.1"/>
    <property type="molecule type" value="Genomic_DNA"/>
</dbReference>
<dbReference type="Gene3D" id="3.40.50.150">
    <property type="entry name" value="Vaccinia Virus protein VP39"/>
    <property type="match status" value="1"/>
</dbReference>
<evidence type="ECO:0008006" key="3">
    <source>
        <dbReference type="Google" id="ProtNLM"/>
    </source>
</evidence>
<protein>
    <recommendedName>
        <fullName evidence="3">Phytanoyl-CoA dioxygenase</fullName>
    </recommendedName>
</protein>
<accession>A0A1N6G516</accession>
<name>A0A1N6G516_9BACT</name>
<dbReference type="OrthoDB" id="1157001at2"/>
<reference evidence="2" key="1">
    <citation type="submission" date="2016-11" db="EMBL/GenBank/DDBJ databases">
        <authorList>
            <person name="Varghese N."/>
            <person name="Submissions S."/>
        </authorList>
    </citation>
    <scope>NUCLEOTIDE SEQUENCE [LARGE SCALE GENOMIC DNA]</scope>
    <source>
        <strain evidence="2">DSM 15292</strain>
    </source>
</reference>
<keyword evidence="2" id="KW-1185">Reference proteome</keyword>
<dbReference type="AlphaFoldDB" id="A0A1N6G516"/>
<evidence type="ECO:0000313" key="2">
    <source>
        <dbReference type="Proteomes" id="UP000185221"/>
    </source>
</evidence>
<dbReference type="Proteomes" id="UP000185221">
    <property type="component" value="Unassembled WGS sequence"/>
</dbReference>
<gene>
    <name evidence="1" type="ORF">SAMN05444394_2975</name>
</gene>
<proteinExistence type="predicted"/>
<organism evidence="1 2">
    <name type="scientific">Algoriphagus halophilus</name>
    <dbReference type="NCBI Taxonomy" id="226505"/>
    <lineage>
        <taxon>Bacteria</taxon>
        <taxon>Pseudomonadati</taxon>
        <taxon>Bacteroidota</taxon>
        <taxon>Cytophagia</taxon>
        <taxon>Cytophagales</taxon>
        <taxon>Cyclobacteriaceae</taxon>
        <taxon>Algoriphagus</taxon>
    </lineage>
</organism>
<sequence length="331" mass="37259">MPDHPAITLIQQFSSSLQNSEIESLQAERLINDIHSHFSKLTDISGFDLKVEYLAAVPTSKGKALGLNHAAQCLLDYRRTVKFVKAILQAIKERQALHPEEAIQVFYAGCGPYAPFLTLIAPLFSSDEIQFTLLEINENSLNSANKLIQSLGLSDFLKTAFLEDAVTVQVPDPGHYHILISETLDALLYRECYVPILNNLLPQFDSEVILIPENVTIHLSSRKNSDTQDPEEEEISTILNVRETLSTLSKEQLSSAFLPDVVIPISTIEIQPNHRFILDTIVHIYKNIALFRNESSLTLPIELPIECAANAQSLIFNYYLEPEVELKYRVQ</sequence>
<dbReference type="InterPro" id="IPR029063">
    <property type="entry name" value="SAM-dependent_MTases_sf"/>
</dbReference>